<proteinExistence type="predicted"/>
<accession>J4G840</accession>
<name>J4G840_9APHY</name>
<dbReference type="GeneID" id="24097684"/>
<sequence length="323" mass="36954">MEDEILFHNVGENTVVEREIWPLTLVSVPRDRSTTADAAAHADESVLEKCVSVPDVPAEDATREYKRNYPSAEIGDRRSRMQLYWHFVQAGALSWQFQSALVLVDRNREVEVSDTLESFIHILLYCSVRYLRHNIGDVPEFLRGNFGDATRNVSRRQSRNAKLAIIHKGVIPPNEKDAVSLHFDPESHPFNHIFKQLLLICRESYWRAAFDSPILARVLNQQICGKALPKSASETRSVTNTATTTIIHAPLTIASADDPGRDRLEEAMANSHDKMRRNHFEAEMAYDRFLLILESMLRDAERWPENDRIGDQMLTSKEVDDSR</sequence>
<dbReference type="HOGENOM" id="CLU_860626_0_0_1"/>
<gene>
    <name evidence="1" type="ORF">FIBRA_04881</name>
</gene>
<keyword evidence="2" id="KW-1185">Reference proteome</keyword>
<evidence type="ECO:0000313" key="1">
    <source>
        <dbReference type="EMBL" id="CCM02773.1"/>
    </source>
</evidence>
<dbReference type="InParanoid" id="J4G840"/>
<dbReference type="RefSeq" id="XP_012182056.1">
    <property type="nucleotide sequence ID" value="XM_012326666.1"/>
</dbReference>
<dbReference type="AlphaFoldDB" id="J4G840"/>
<dbReference type="Proteomes" id="UP000006352">
    <property type="component" value="Unassembled WGS sequence"/>
</dbReference>
<organism evidence="1 2">
    <name type="scientific">Fibroporia radiculosa</name>
    <dbReference type="NCBI Taxonomy" id="599839"/>
    <lineage>
        <taxon>Eukaryota</taxon>
        <taxon>Fungi</taxon>
        <taxon>Dikarya</taxon>
        <taxon>Basidiomycota</taxon>
        <taxon>Agaricomycotina</taxon>
        <taxon>Agaricomycetes</taxon>
        <taxon>Polyporales</taxon>
        <taxon>Fibroporiaceae</taxon>
        <taxon>Fibroporia</taxon>
    </lineage>
</organism>
<evidence type="ECO:0008006" key="3">
    <source>
        <dbReference type="Google" id="ProtNLM"/>
    </source>
</evidence>
<dbReference type="OrthoDB" id="2757790at2759"/>
<reference evidence="1 2" key="1">
    <citation type="journal article" date="2012" name="Appl. Environ. Microbiol.">
        <title>Short-read sequencing for genomic analysis of the brown rot fungus Fibroporia radiculosa.</title>
        <authorList>
            <person name="Tang J.D."/>
            <person name="Perkins A.D."/>
            <person name="Sonstegard T.S."/>
            <person name="Schroeder S.G."/>
            <person name="Burgess S.C."/>
            <person name="Diehl S.V."/>
        </authorList>
    </citation>
    <scope>NUCLEOTIDE SEQUENCE [LARGE SCALE GENOMIC DNA]</scope>
    <source>
        <strain evidence="1 2">TFFH 294</strain>
    </source>
</reference>
<dbReference type="EMBL" id="HE797092">
    <property type="protein sequence ID" value="CCM02773.1"/>
    <property type="molecule type" value="Genomic_DNA"/>
</dbReference>
<evidence type="ECO:0000313" key="2">
    <source>
        <dbReference type="Proteomes" id="UP000006352"/>
    </source>
</evidence>
<protein>
    <recommendedName>
        <fullName evidence="3">Fungal-type protein kinase domain-containing protein</fullName>
    </recommendedName>
</protein>